<evidence type="ECO:0000256" key="5">
    <source>
        <dbReference type="ARBA" id="ARBA00022741"/>
    </source>
</evidence>
<evidence type="ECO:0000256" key="7">
    <source>
        <dbReference type="ARBA" id="ARBA00022840"/>
    </source>
</evidence>
<evidence type="ECO:0000313" key="13">
    <source>
        <dbReference type="EMBL" id="CAK1604092.1"/>
    </source>
</evidence>
<reference evidence="13 14" key="1">
    <citation type="submission" date="2023-11" db="EMBL/GenBank/DDBJ databases">
        <authorList>
            <person name="Hedman E."/>
            <person name="Englund M."/>
            <person name="Stromberg M."/>
            <person name="Nyberg Akerstrom W."/>
            <person name="Nylinder S."/>
            <person name="Jareborg N."/>
            <person name="Kallberg Y."/>
            <person name="Kronander E."/>
        </authorList>
    </citation>
    <scope>NUCLEOTIDE SEQUENCE [LARGE SCALE GENOMIC DNA]</scope>
</reference>
<dbReference type="PANTHER" id="PTHR44899:SF3">
    <property type="entry name" value="SERINE_THREONINE-PROTEIN KINASE NEK1"/>
    <property type="match status" value="1"/>
</dbReference>
<keyword evidence="5 10" id="KW-0547">Nucleotide-binding</keyword>
<sequence>MDITERFRFYKLKVIRTIGKGTYGNVYLCATKERKNLTIVKDIQLNIKVQNHNQEIANEVKILSKMNHPNIIKFYNCYYPDNHVMICMEYATRGNLAEYMYERCPKLIIQEEILFYFSQVLLGVNYIHNLDIIHRDLKAENILLTGKHGVIVKIGDFGISKMLASAKKTSTVIGTPYYLAPELCEGKPYDTKSDVWALGCLLYEMCTHKRAFDSESLVGLVKVITSGSVHPIDMTVYDRGLQDLIDLMLSIVPDKRPTIKELMGRSILLPTVYTVFLDAGNDELLHSKACKLFKFM</sequence>
<evidence type="ECO:0000256" key="8">
    <source>
        <dbReference type="ARBA" id="ARBA00047899"/>
    </source>
</evidence>
<dbReference type="GO" id="GO:0006950">
    <property type="term" value="P:response to stress"/>
    <property type="evidence" value="ECO:0007669"/>
    <property type="project" value="UniProtKB-ARBA"/>
</dbReference>
<comment type="similarity">
    <text evidence="1">Belongs to the protein kinase superfamily. NEK Ser/Thr protein kinase family. NIMA subfamily.</text>
</comment>
<dbReference type="Proteomes" id="UP001314205">
    <property type="component" value="Unassembled WGS sequence"/>
</dbReference>
<evidence type="ECO:0000256" key="4">
    <source>
        <dbReference type="ARBA" id="ARBA00022679"/>
    </source>
</evidence>
<keyword evidence="4" id="KW-0808">Transferase</keyword>
<protein>
    <recommendedName>
        <fullName evidence="2">non-specific serine/threonine protein kinase</fullName>
        <ecNumber evidence="2">2.7.11.1</ecNumber>
    </recommendedName>
</protein>
<evidence type="ECO:0000256" key="11">
    <source>
        <dbReference type="RuleBase" id="RU000304"/>
    </source>
</evidence>
<evidence type="ECO:0000256" key="6">
    <source>
        <dbReference type="ARBA" id="ARBA00022777"/>
    </source>
</evidence>
<proteinExistence type="inferred from homology"/>
<name>A0AAV1MC01_9NEOP</name>
<evidence type="ECO:0000259" key="12">
    <source>
        <dbReference type="PROSITE" id="PS50011"/>
    </source>
</evidence>
<evidence type="ECO:0000256" key="10">
    <source>
        <dbReference type="PROSITE-ProRule" id="PRU10141"/>
    </source>
</evidence>
<dbReference type="SUPFAM" id="SSF56112">
    <property type="entry name" value="Protein kinase-like (PK-like)"/>
    <property type="match status" value="1"/>
</dbReference>
<keyword evidence="7 10" id="KW-0067">ATP-binding</keyword>
<dbReference type="FunFam" id="3.30.200.20:FF:000042">
    <property type="entry name" value="Aurora kinase A"/>
    <property type="match status" value="1"/>
</dbReference>
<evidence type="ECO:0000256" key="9">
    <source>
        <dbReference type="ARBA" id="ARBA00048679"/>
    </source>
</evidence>
<dbReference type="InterPro" id="IPR001245">
    <property type="entry name" value="Ser-Thr/Tyr_kinase_cat_dom"/>
</dbReference>
<dbReference type="AlphaFoldDB" id="A0AAV1MC01"/>
<comment type="caution">
    <text evidence="13">The sequence shown here is derived from an EMBL/GenBank/DDBJ whole genome shotgun (WGS) entry which is preliminary data.</text>
</comment>
<dbReference type="PROSITE" id="PS00108">
    <property type="entry name" value="PROTEIN_KINASE_ST"/>
    <property type="match status" value="1"/>
</dbReference>
<comment type="catalytic activity">
    <reaction evidence="8">
        <text>L-threonyl-[protein] + ATP = O-phospho-L-threonyl-[protein] + ADP + H(+)</text>
        <dbReference type="Rhea" id="RHEA:46608"/>
        <dbReference type="Rhea" id="RHEA-COMP:11060"/>
        <dbReference type="Rhea" id="RHEA-COMP:11605"/>
        <dbReference type="ChEBI" id="CHEBI:15378"/>
        <dbReference type="ChEBI" id="CHEBI:30013"/>
        <dbReference type="ChEBI" id="CHEBI:30616"/>
        <dbReference type="ChEBI" id="CHEBI:61977"/>
        <dbReference type="ChEBI" id="CHEBI:456216"/>
        <dbReference type="EC" id="2.7.11.1"/>
    </reaction>
</comment>
<feature type="domain" description="Protein kinase" evidence="12">
    <location>
        <begin position="12"/>
        <end position="268"/>
    </location>
</feature>
<dbReference type="InterPro" id="IPR000719">
    <property type="entry name" value="Prot_kinase_dom"/>
</dbReference>
<dbReference type="Pfam" id="PF00069">
    <property type="entry name" value="Pkinase"/>
    <property type="match status" value="1"/>
</dbReference>
<dbReference type="InterPro" id="IPR008271">
    <property type="entry name" value="Ser/Thr_kinase_AS"/>
</dbReference>
<gene>
    <name evidence="13" type="ORF">PARMNEM_LOCUS22370</name>
</gene>
<dbReference type="PIRSF" id="PIRSF000654">
    <property type="entry name" value="Integrin-linked_kinase"/>
    <property type="match status" value="1"/>
</dbReference>
<keyword evidence="3 11" id="KW-0723">Serine/threonine-protein kinase</keyword>
<evidence type="ECO:0000256" key="2">
    <source>
        <dbReference type="ARBA" id="ARBA00012513"/>
    </source>
</evidence>
<dbReference type="InterPro" id="IPR051131">
    <property type="entry name" value="NEK_Ser/Thr_kinase_NIMA"/>
</dbReference>
<keyword evidence="6" id="KW-0418">Kinase</keyword>
<comment type="catalytic activity">
    <reaction evidence="9">
        <text>L-seryl-[protein] + ATP = O-phospho-L-seryl-[protein] + ADP + H(+)</text>
        <dbReference type="Rhea" id="RHEA:17989"/>
        <dbReference type="Rhea" id="RHEA-COMP:9863"/>
        <dbReference type="Rhea" id="RHEA-COMP:11604"/>
        <dbReference type="ChEBI" id="CHEBI:15378"/>
        <dbReference type="ChEBI" id="CHEBI:29999"/>
        <dbReference type="ChEBI" id="CHEBI:30616"/>
        <dbReference type="ChEBI" id="CHEBI:83421"/>
        <dbReference type="ChEBI" id="CHEBI:456216"/>
        <dbReference type="EC" id="2.7.11.1"/>
    </reaction>
</comment>
<dbReference type="EC" id="2.7.11.1" evidence="2"/>
<dbReference type="InterPro" id="IPR011009">
    <property type="entry name" value="Kinase-like_dom_sf"/>
</dbReference>
<dbReference type="PROSITE" id="PS00107">
    <property type="entry name" value="PROTEIN_KINASE_ATP"/>
    <property type="match status" value="1"/>
</dbReference>
<evidence type="ECO:0000256" key="1">
    <source>
        <dbReference type="ARBA" id="ARBA00010886"/>
    </source>
</evidence>
<accession>A0AAV1MC01</accession>
<dbReference type="InterPro" id="IPR017441">
    <property type="entry name" value="Protein_kinase_ATP_BS"/>
</dbReference>
<keyword evidence="14" id="KW-1185">Reference proteome</keyword>
<dbReference type="PROSITE" id="PS50011">
    <property type="entry name" value="PROTEIN_KINASE_DOM"/>
    <property type="match status" value="1"/>
</dbReference>
<evidence type="ECO:0000256" key="3">
    <source>
        <dbReference type="ARBA" id="ARBA00022527"/>
    </source>
</evidence>
<dbReference type="PANTHER" id="PTHR44899">
    <property type="entry name" value="CAMK FAMILY PROTEIN KINASE"/>
    <property type="match status" value="1"/>
</dbReference>
<dbReference type="SMART" id="SM00220">
    <property type="entry name" value="S_TKc"/>
    <property type="match status" value="1"/>
</dbReference>
<evidence type="ECO:0000313" key="14">
    <source>
        <dbReference type="Proteomes" id="UP001314205"/>
    </source>
</evidence>
<dbReference type="GO" id="GO:0005524">
    <property type="term" value="F:ATP binding"/>
    <property type="evidence" value="ECO:0007669"/>
    <property type="project" value="UniProtKB-UniRule"/>
</dbReference>
<dbReference type="EMBL" id="CAVLGL010000159">
    <property type="protein sequence ID" value="CAK1604092.1"/>
    <property type="molecule type" value="Genomic_DNA"/>
</dbReference>
<dbReference type="GO" id="GO:0004674">
    <property type="term" value="F:protein serine/threonine kinase activity"/>
    <property type="evidence" value="ECO:0007669"/>
    <property type="project" value="UniProtKB-KW"/>
</dbReference>
<organism evidence="13 14">
    <name type="scientific">Parnassius mnemosyne</name>
    <name type="common">clouded apollo</name>
    <dbReference type="NCBI Taxonomy" id="213953"/>
    <lineage>
        <taxon>Eukaryota</taxon>
        <taxon>Metazoa</taxon>
        <taxon>Ecdysozoa</taxon>
        <taxon>Arthropoda</taxon>
        <taxon>Hexapoda</taxon>
        <taxon>Insecta</taxon>
        <taxon>Pterygota</taxon>
        <taxon>Neoptera</taxon>
        <taxon>Endopterygota</taxon>
        <taxon>Lepidoptera</taxon>
        <taxon>Glossata</taxon>
        <taxon>Ditrysia</taxon>
        <taxon>Papilionoidea</taxon>
        <taxon>Papilionidae</taxon>
        <taxon>Parnassiinae</taxon>
        <taxon>Parnassini</taxon>
        <taxon>Parnassius</taxon>
        <taxon>Driopa</taxon>
    </lineage>
</organism>
<feature type="binding site" evidence="10">
    <location>
        <position position="41"/>
    </location>
    <ligand>
        <name>ATP</name>
        <dbReference type="ChEBI" id="CHEBI:30616"/>
    </ligand>
</feature>
<dbReference type="PRINTS" id="PR00109">
    <property type="entry name" value="TYRKINASE"/>
</dbReference>
<dbReference type="Gene3D" id="1.10.510.10">
    <property type="entry name" value="Transferase(Phosphotransferase) domain 1"/>
    <property type="match status" value="1"/>
</dbReference>